<dbReference type="EMBL" id="ATLV01015034">
    <property type="status" value="NOT_ANNOTATED_CDS"/>
    <property type="molecule type" value="Genomic_DNA"/>
</dbReference>
<reference evidence="2" key="2">
    <citation type="submission" date="2020-05" db="UniProtKB">
        <authorList>
            <consortium name="EnsemblMetazoa"/>
        </authorList>
    </citation>
    <scope>IDENTIFICATION</scope>
</reference>
<dbReference type="OrthoDB" id="21416at2759"/>
<accession>A0A084VPT7</accession>
<evidence type="ECO:0000313" key="1">
    <source>
        <dbReference type="EMBL" id="KFB39981.1"/>
    </source>
</evidence>
<dbReference type="STRING" id="74873.A0A084VPT7"/>
<evidence type="ECO:0000313" key="2">
    <source>
        <dbReference type="EnsemblMetazoa" id="ASIC007368-PA"/>
    </source>
</evidence>
<evidence type="ECO:0000313" key="3">
    <source>
        <dbReference type="Proteomes" id="UP000030765"/>
    </source>
</evidence>
<sequence length="64" mass="7307">MAFSVGYMRDDKETLSDVQLHLAALRGDEMLLKRVLDSGKVHVDCRDEVSELRKERKGNINSKC</sequence>
<dbReference type="AlphaFoldDB" id="A0A084VPT7"/>
<reference evidence="1 3" key="1">
    <citation type="journal article" date="2014" name="BMC Genomics">
        <title>Genome sequence of Anopheles sinensis provides insight into genetics basis of mosquito competence for malaria parasites.</title>
        <authorList>
            <person name="Zhou D."/>
            <person name="Zhang D."/>
            <person name="Ding G."/>
            <person name="Shi L."/>
            <person name="Hou Q."/>
            <person name="Ye Y."/>
            <person name="Xu Y."/>
            <person name="Zhou H."/>
            <person name="Xiong C."/>
            <person name="Li S."/>
            <person name="Yu J."/>
            <person name="Hong S."/>
            <person name="Yu X."/>
            <person name="Zou P."/>
            <person name="Chen C."/>
            <person name="Chang X."/>
            <person name="Wang W."/>
            <person name="Lv Y."/>
            <person name="Sun Y."/>
            <person name="Ma L."/>
            <person name="Shen B."/>
            <person name="Zhu C."/>
        </authorList>
    </citation>
    <scope>NUCLEOTIDE SEQUENCE [LARGE SCALE GENOMIC DNA]</scope>
</reference>
<keyword evidence="3" id="KW-1185">Reference proteome</keyword>
<dbReference type="EnsemblMetazoa" id="ASIC007368-RA">
    <property type="protein sequence ID" value="ASIC007368-PA"/>
    <property type="gene ID" value="ASIC007368"/>
</dbReference>
<dbReference type="VEuPathDB" id="VectorBase:ASIC007368"/>
<organism evidence="1">
    <name type="scientific">Anopheles sinensis</name>
    <name type="common">Mosquito</name>
    <dbReference type="NCBI Taxonomy" id="74873"/>
    <lineage>
        <taxon>Eukaryota</taxon>
        <taxon>Metazoa</taxon>
        <taxon>Ecdysozoa</taxon>
        <taxon>Arthropoda</taxon>
        <taxon>Hexapoda</taxon>
        <taxon>Insecta</taxon>
        <taxon>Pterygota</taxon>
        <taxon>Neoptera</taxon>
        <taxon>Endopterygota</taxon>
        <taxon>Diptera</taxon>
        <taxon>Nematocera</taxon>
        <taxon>Culicoidea</taxon>
        <taxon>Culicidae</taxon>
        <taxon>Anophelinae</taxon>
        <taxon>Anopheles</taxon>
    </lineage>
</organism>
<proteinExistence type="predicted"/>
<gene>
    <name evidence="1" type="ORF">ZHAS_00007368</name>
</gene>
<protein>
    <submittedName>
        <fullName evidence="1 2">Uncharacterized protein</fullName>
    </submittedName>
</protein>
<dbReference type="EMBL" id="KE524999">
    <property type="protein sequence ID" value="KFB39981.1"/>
    <property type="molecule type" value="Genomic_DNA"/>
</dbReference>
<dbReference type="Proteomes" id="UP000030765">
    <property type="component" value="Unassembled WGS sequence"/>
</dbReference>
<name>A0A084VPT7_ANOSI</name>